<dbReference type="Proteomes" id="UP000249616">
    <property type="component" value="Chromosome"/>
</dbReference>
<keyword evidence="1" id="KW-0732">Signal</keyword>
<dbReference type="RefSeq" id="WP_112437767.1">
    <property type="nucleotide sequence ID" value="NZ_CP030073.1"/>
</dbReference>
<feature type="signal peptide" evidence="1">
    <location>
        <begin position="1"/>
        <end position="20"/>
    </location>
</feature>
<gene>
    <name evidence="2" type="ORF">DN051_02095</name>
</gene>
<evidence type="ECO:0008006" key="4">
    <source>
        <dbReference type="Google" id="ProtNLM"/>
    </source>
</evidence>
<reference evidence="2 3" key="1">
    <citation type="journal article" date="2019" name="Int. J. Syst. Evol. Microbiol.">
        <title>Streptomyces cadmiisoli sp. nov., a novel actinomycete isolated from cadmium-contaminated soil.</title>
        <authorList>
            <person name="Li K."/>
            <person name="Tang X."/>
            <person name="Zhao J."/>
            <person name="Guo Y."/>
            <person name="Tang Y."/>
            <person name="Gao J."/>
        </authorList>
    </citation>
    <scope>NUCLEOTIDE SEQUENCE [LARGE SCALE GENOMIC DNA]</scope>
    <source>
        <strain evidence="2 3">ZFG47</strain>
    </source>
</reference>
<evidence type="ECO:0000256" key="1">
    <source>
        <dbReference type="SAM" id="SignalP"/>
    </source>
</evidence>
<dbReference type="KEGG" id="scad:DN051_02095"/>
<evidence type="ECO:0000313" key="2">
    <source>
        <dbReference type="EMBL" id="AWW35600.1"/>
    </source>
</evidence>
<accession>A0A2Z4IS96</accession>
<feature type="chain" id="PRO_5016436299" description="DUF4232 domain-containing protein" evidence="1">
    <location>
        <begin position="21"/>
        <end position="155"/>
    </location>
</feature>
<dbReference type="AlphaFoldDB" id="A0A2Z4IS96"/>
<organism evidence="2 3">
    <name type="scientific">Streptomyces cadmiisoli</name>
    <dbReference type="NCBI Taxonomy" id="2184053"/>
    <lineage>
        <taxon>Bacteria</taxon>
        <taxon>Bacillati</taxon>
        <taxon>Actinomycetota</taxon>
        <taxon>Actinomycetes</taxon>
        <taxon>Kitasatosporales</taxon>
        <taxon>Streptomycetaceae</taxon>
        <taxon>Streptomyces</taxon>
        <taxon>Streptomyces aurantiacus group</taxon>
    </lineage>
</organism>
<dbReference type="EMBL" id="CP030073">
    <property type="protein sequence ID" value="AWW35600.1"/>
    <property type="molecule type" value="Genomic_DNA"/>
</dbReference>
<sequence>MRRELIFATLAAAAVSGAAAALYAVASDSTDRDTGTPPGGDLRVGGVCSADFTFSTEVSCGLVGFGDVRFHCRDDADAAPCPRTRSVTLENTGSTRVRLVTISGSRPGERHEAVSQSLFPGARTIVDPHAGDTYLYDIVLRTPGGSARVEITAVS</sequence>
<keyword evidence="3" id="KW-1185">Reference proteome</keyword>
<proteinExistence type="predicted"/>
<protein>
    <recommendedName>
        <fullName evidence="4">DUF4232 domain-containing protein</fullName>
    </recommendedName>
</protein>
<evidence type="ECO:0000313" key="3">
    <source>
        <dbReference type="Proteomes" id="UP000249616"/>
    </source>
</evidence>
<name>A0A2Z4IS96_9ACTN</name>